<proteinExistence type="predicted"/>
<dbReference type="STRING" id="1036611.A0A1L9PDB5"/>
<gene>
    <name evidence="3" type="ORF">ASPVEDRAFT_26316</name>
</gene>
<feature type="region of interest" description="Disordered" evidence="1">
    <location>
        <begin position="1"/>
        <end position="37"/>
    </location>
</feature>
<reference evidence="4" key="1">
    <citation type="journal article" date="2017" name="Genome Biol.">
        <title>Comparative genomics reveals high biological diversity and specific adaptations in the industrially and medically important fungal genus Aspergillus.</title>
        <authorList>
            <person name="de Vries R.P."/>
            <person name="Riley R."/>
            <person name="Wiebenga A."/>
            <person name="Aguilar-Osorio G."/>
            <person name="Amillis S."/>
            <person name="Uchima C.A."/>
            <person name="Anderluh G."/>
            <person name="Asadollahi M."/>
            <person name="Askin M."/>
            <person name="Barry K."/>
            <person name="Battaglia E."/>
            <person name="Bayram O."/>
            <person name="Benocci T."/>
            <person name="Braus-Stromeyer S.A."/>
            <person name="Caldana C."/>
            <person name="Canovas D."/>
            <person name="Cerqueira G.C."/>
            <person name="Chen F."/>
            <person name="Chen W."/>
            <person name="Choi C."/>
            <person name="Clum A."/>
            <person name="Dos Santos R.A."/>
            <person name="Damasio A.R."/>
            <person name="Diallinas G."/>
            <person name="Emri T."/>
            <person name="Fekete E."/>
            <person name="Flipphi M."/>
            <person name="Freyberg S."/>
            <person name="Gallo A."/>
            <person name="Gournas C."/>
            <person name="Habgood R."/>
            <person name="Hainaut M."/>
            <person name="Harispe M.L."/>
            <person name="Henrissat B."/>
            <person name="Hilden K.S."/>
            <person name="Hope R."/>
            <person name="Hossain A."/>
            <person name="Karabika E."/>
            <person name="Karaffa L."/>
            <person name="Karanyi Z."/>
            <person name="Krasevec N."/>
            <person name="Kuo A."/>
            <person name="Kusch H."/>
            <person name="LaButti K."/>
            <person name="Lagendijk E.L."/>
            <person name="Lapidus A."/>
            <person name="Levasseur A."/>
            <person name="Lindquist E."/>
            <person name="Lipzen A."/>
            <person name="Logrieco A.F."/>
            <person name="MacCabe A."/>
            <person name="Maekelae M.R."/>
            <person name="Malavazi I."/>
            <person name="Melin P."/>
            <person name="Meyer V."/>
            <person name="Mielnichuk N."/>
            <person name="Miskei M."/>
            <person name="Molnar A.P."/>
            <person name="Mule G."/>
            <person name="Ngan C.Y."/>
            <person name="Orejas M."/>
            <person name="Orosz E."/>
            <person name="Ouedraogo J.P."/>
            <person name="Overkamp K.M."/>
            <person name="Park H.-S."/>
            <person name="Perrone G."/>
            <person name="Piumi F."/>
            <person name="Punt P.J."/>
            <person name="Ram A.F."/>
            <person name="Ramon A."/>
            <person name="Rauscher S."/>
            <person name="Record E."/>
            <person name="Riano-Pachon D.M."/>
            <person name="Robert V."/>
            <person name="Roehrig J."/>
            <person name="Ruller R."/>
            <person name="Salamov A."/>
            <person name="Salih N.S."/>
            <person name="Samson R.A."/>
            <person name="Sandor E."/>
            <person name="Sanguinetti M."/>
            <person name="Schuetze T."/>
            <person name="Sepcic K."/>
            <person name="Shelest E."/>
            <person name="Sherlock G."/>
            <person name="Sophianopoulou V."/>
            <person name="Squina F.M."/>
            <person name="Sun H."/>
            <person name="Susca A."/>
            <person name="Todd R.B."/>
            <person name="Tsang A."/>
            <person name="Unkles S.E."/>
            <person name="van de Wiele N."/>
            <person name="van Rossen-Uffink D."/>
            <person name="Oliveira J.V."/>
            <person name="Vesth T.C."/>
            <person name="Visser J."/>
            <person name="Yu J.-H."/>
            <person name="Zhou M."/>
            <person name="Andersen M.R."/>
            <person name="Archer D.B."/>
            <person name="Baker S.E."/>
            <person name="Benoit I."/>
            <person name="Brakhage A.A."/>
            <person name="Braus G.H."/>
            <person name="Fischer R."/>
            <person name="Frisvad J.C."/>
            <person name="Goldman G.H."/>
            <person name="Houbraken J."/>
            <person name="Oakley B."/>
            <person name="Pocsi I."/>
            <person name="Scazzocchio C."/>
            <person name="Seiboth B."/>
            <person name="vanKuyk P.A."/>
            <person name="Wortman J."/>
            <person name="Dyer P.S."/>
            <person name="Grigoriev I.V."/>
        </authorList>
    </citation>
    <scope>NUCLEOTIDE SEQUENCE [LARGE SCALE GENOMIC DNA]</scope>
    <source>
        <strain evidence="4">CBS 583.65</strain>
    </source>
</reference>
<protein>
    <recommendedName>
        <fullName evidence="2">DUF7730 domain-containing protein</fullName>
    </recommendedName>
</protein>
<sequence length="286" mass="33278">MGKRKHPASTKSKTSKHEEPTPKAKKRKVQSKPMHNQGRSLFFRLPQEIRDMIYKEIFIFPETVHIAWVGGRKYKFRSFLCKLPMEAQLEYDRVHPLPCICSKDHFACSPRAHSRTFSVKSTRTPAETRKLRAMSMLQSCKRIYTETIEMLYTQNNFYISNPRTALELPKYMPQSRLSLFRHLAVESPPWGDLMASRIIERWKEVVDALRMFNGLQTLWILLRPAFGLNVEIQDLMGRIDEGALAVRPRITTDAFIKMAPAQGSKREICPRHPDKTHAHARFLNTV</sequence>
<keyword evidence="4" id="KW-1185">Reference proteome</keyword>
<dbReference type="EMBL" id="KV878126">
    <property type="protein sequence ID" value="OJI99506.1"/>
    <property type="molecule type" value="Genomic_DNA"/>
</dbReference>
<dbReference type="Pfam" id="PF24864">
    <property type="entry name" value="DUF7730"/>
    <property type="match status" value="1"/>
</dbReference>
<name>A0A1L9PDB5_ASPVE</name>
<organism evidence="3 4">
    <name type="scientific">Aspergillus versicolor CBS 583.65</name>
    <dbReference type="NCBI Taxonomy" id="1036611"/>
    <lineage>
        <taxon>Eukaryota</taxon>
        <taxon>Fungi</taxon>
        <taxon>Dikarya</taxon>
        <taxon>Ascomycota</taxon>
        <taxon>Pezizomycotina</taxon>
        <taxon>Eurotiomycetes</taxon>
        <taxon>Eurotiomycetidae</taxon>
        <taxon>Eurotiales</taxon>
        <taxon>Aspergillaceae</taxon>
        <taxon>Aspergillus</taxon>
        <taxon>Aspergillus subgen. Nidulantes</taxon>
    </lineage>
</organism>
<dbReference type="InterPro" id="IPR056632">
    <property type="entry name" value="DUF7730"/>
</dbReference>
<dbReference type="PANTHER" id="PTHR38790">
    <property type="entry name" value="2EXR DOMAIN-CONTAINING PROTEIN-RELATED"/>
    <property type="match status" value="1"/>
</dbReference>
<accession>A0A1L9PDB5</accession>
<evidence type="ECO:0000259" key="2">
    <source>
        <dbReference type="Pfam" id="PF24864"/>
    </source>
</evidence>
<dbReference type="VEuPathDB" id="FungiDB:ASPVEDRAFT_26316"/>
<evidence type="ECO:0000256" key="1">
    <source>
        <dbReference type="SAM" id="MobiDB-lite"/>
    </source>
</evidence>
<dbReference type="OrthoDB" id="4757095at2759"/>
<evidence type="ECO:0000313" key="3">
    <source>
        <dbReference type="EMBL" id="OJI99506.1"/>
    </source>
</evidence>
<dbReference type="Proteomes" id="UP000184073">
    <property type="component" value="Unassembled WGS sequence"/>
</dbReference>
<dbReference type="GeneID" id="63725397"/>
<dbReference type="RefSeq" id="XP_040665269.1">
    <property type="nucleotide sequence ID" value="XM_040809886.1"/>
</dbReference>
<feature type="domain" description="DUF7730" evidence="2">
    <location>
        <begin position="35"/>
        <end position="222"/>
    </location>
</feature>
<dbReference type="AlphaFoldDB" id="A0A1L9PDB5"/>
<evidence type="ECO:0000313" key="4">
    <source>
        <dbReference type="Proteomes" id="UP000184073"/>
    </source>
</evidence>